<feature type="transmembrane region" description="Helical" evidence="7">
    <location>
        <begin position="388"/>
        <end position="408"/>
    </location>
</feature>
<dbReference type="SUPFAM" id="SSF48403">
    <property type="entry name" value="Ankyrin repeat"/>
    <property type="match status" value="1"/>
</dbReference>
<dbReference type="PANTHER" id="PTHR10582">
    <property type="entry name" value="TRANSIENT RECEPTOR POTENTIAL ION CHANNEL PROTEIN"/>
    <property type="match status" value="1"/>
</dbReference>
<evidence type="ECO:0000256" key="6">
    <source>
        <dbReference type="SAM" id="MobiDB-lite"/>
    </source>
</evidence>
<dbReference type="Pfam" id="PF00520">
    <property type="entry name" value="Ion_trans"/>
    <property type="match status" value="1"/>
</dbReference>
<evidence type="ECO:0000256" key="2">
    <source>
        <dbReference type="ARBA" id="ARBA00022692"/>
    </source>
</evidence>
<keyword evidence="10" id="KW-1185">Reference proteome</keyword>
<dbReference type="Gene3D" id="1.25.40.20">
    <property type="entry name" value="Ankyrin repeat-containing domain"/>
    <property type="match status" value="1"/>
</dbReference>
<comment type="subcellular location">
    <subcellularLocation>
        <location evidence="1">Membrane</location>
        <topology evidence="1">Multi-pass membrane protein</topology>
    </subcellularLocation>
</comment>
<proteinExistence type="predicted"/>
<accession>A0AAV3YK03</accession>
<comment type="caution">
    <text evidence="9">The sequence shown here is derived from an EMBL/GenBank/DDBJ whole genome shotgun (WGS) entry which is preliminary data.</text>
</comment>
<dbReference type="GO" id="GO:0005886">
    <property type="term" value="C:plasma membrane"/>
    <property type="evidence" value="ECO:0007669"/>
    <property type="project" value="TreeGrafter"/>
</dbReference>
<feature type="transmembrane region" description="Helical" evidence="7">
    <location>
        <begin position="558"/>
        <end position="580"/>
    </location>
</feature>
<feature type="transmembrane region" description="Helical" evidence="7">
    <location>
        <begin position="524"/>
        <end position="546"/>
    </location>
</feature>
<feature type="domain" description="Ion transport" evidence="8">
    <location>
        <begin position="527"/>
        <end position="655"/>
    </location>
</feature>
<evidence type="ECO:0000259" key="8">
    <source>
        <dbReference type="Pfam" id="PF00520"/>
    </source>
</evidence>
<evidence type="ECO:0000256" key="5">
    <source>
        <dbReference type="ARBA" id="ARBA00023136"/>
    </source>
</evidence>
<name>A0AAV3YK03_9GAST</name>
<dbReference type="GO" id="GO:0098703">
    <property type="term" value="P:calcium ion import across plasma membrane"/>
    <property type="evidence" value="ECO:0007669"/>
    <property type="project" value="TreeGrafter"/>
</dbReference>
<dbReference type="EMBL" id="BLXT01001042">
    <property type="protein sequence ID" value="GFN82832.1"/>
    <property type="molecule type" value="Genomic_DNA"/>
</dbReference>
<organism evidence="9 10">
    <name type="scientific">Plakobranchus ocellatus</name>
    <dbReference type="NCBI Taxonomy" id="259542"/>
    <lineage>
        <taxon>Eukaryota</taxon>
        <taxon>Metazoa</taxon>
        <taxon>Spiralia</taxon>
        <taxon>Lophotrochozoa</taxon>
        <taxon>Mollusca</taxon>
        <taxon>Gastropoda</taxon>
        <taxon>Heterobranchia</taxon>
        <taxon>Euthyneura</taxon>
        <taxon>Panpulmonata</taxon>
        <taxon>Sacoglossa</taxon>
        <taxon>Placobranchoidea</taxon>
        <taxon>Plakobranchidae</taxon>
        <taxon>Plakobranchus</taxon>
    </lineage>
</organism>
<gene>
    <name evidence="9" type="ORF">PoB_000933800</name>
</gene>
<evidence type="ECO:0000256" key="7">
    <source>
        <dbReference type="SAM" id="Phobius"/>
    </source>
</evidence>
<keyword evidence="2 7" id="KW-0812">Transmembrane</keyword>
<dbReference type="InterPro" id="IPR036770">
    <property type="entry name" value="Ankyrin_rpt-contain_sf"/>
</dbReference>
<dbReference type="PANTHER" id="PTHR10582:SF2">
    <property type="entry name" value="INACTIVE"/>
    <property type="match status" value="1"/>
</dbReference>
<dbReference type="InterPro" id="IPR005821">
    <property type="entry name" value="Ion_trans_dom"/>
</dbReference>
<feature type="transmembrane region" description="Helical" evidence="7">
    <location>
        <begin position="621"/>
        <end position="643"/>
    </location>
</feature>
<sequence>MEKLLSASEFSSRLSKIDLNNNGHQEFLTVAKSFLEQYPVDFIRKLRACVRAGERKCFQSYCMIRILQFCKKGHLLMDKCEQSILHLTATFHGCHKLIDAILCACPSLALRKRTGEHSGLTALHILVSKEAVEATQHVLDLSCLGDFRPQLLKILADGNRFKKTNLMGQTVLSAAVLNFSKPLVVALMDAGADLMAQNSLGDTALHSLVRFANMFPTYREEAIEMMASLQEYILMPKEGEEKLWGKRYARKVWFCRNYENMTALQLAATLGEHQIVSFIMDLQWVYRTLYDYNGIFETNLYDITEIDTLAGEAWNQHRSNQQNSNCGHYVLNRLRKAFCCSGTTPEAYLCGPPVMEVICEVDIASACNIISTPVVTKLIKDKWNACKVLFYIWACIHLAEMIFLTVYAEYKFNYLDDVKYTSFMTLNNSNTSSSCRGTARMSTEHPGEQLFLDIASALAFAGSVIALYLEFIRSFIQKTPWNLHLIHHNGSFRLVLLLKAIAIFIDSCWFFACPKTNDKTPLVLALLLGWWFCTFFLRPFRIFSFFSVMLMKVLFGDMLRFFSIILIELVSFTLVIHLLFQNNINSPPEEFQDLGSSFMTMFKLMLGLVDLNLLHKANPAWLATALFVIYILLTYVLLINSLIAMMSITCSEIKGERDNQWKIQRLSVILFLEKLLPCGLARLTGRRLYYHKRQGRSHSSSNPGEMRYVITDTKSSSKSSLRFGVDRSVSQDLDEVDTDVEDDNRGRAVILSCLDDDTPSQPPSPTASLTDADFAQMGWFKNSLDFGLRERDSEHYIELDVIREMPESMNTSNEDHSLPLSRPTDLSVNSRASEPVTYQNFREIAEKRKPTRTDYENQQDETEYGAIGAIDATPDTRRPAIYSDPQWVALLKSIRSFESRPKSVMRMSSLEQSLNRSVNVSTRKRLKSVKMRNEFIFEGRKKSVDDLDD</sequence>
<dbReference type="AlphaFoldDB" id="A0AAV3YK03"/>
<feature type="region of interest" description="Disordered" evidence="6">
    <location>
        <begin position="809"/>
        <end position="830"/>
    </location>
</feature>
<feature type="transmembrane region" description="Helical" evidence="7">
    <location>
        <begin position="450"/>
        <end position="471"/>
    </location>
</feature>
<feature type="transmembrane region" description="Helical" evidence="7">
    <location>
        <begin position="595"/>
        <end position="614"/>
    </location>
</feature>
<protein>
    <submittedName>
        <fullName evidence="9">Transient receptor potential cation channel subfamily v member 3-like</fullName>
    </submittedName>
</protein>
<keyword evidence="9" id="KW-0675">Receptor</keyword>
<dbReference type="Proteomes" id="UP000735302">
    <property type="component" value="Unassembled WGS sequence"/>
</dbReference>
<keyword evidence="5 7" id="KW-0472">Membrane</keyword>
<keyword evidence="3" id="KW-0677">Repeat</keyword>
<dbReference type="InterPro" id="IPR024862">
    <property type="entry name" value="TRPV"/>
</dbReference>
<dbReference type="Gene3D" id="1.10.287.70">
    <property type="match status" value="1"/>
</dbReference>
<evidence type="ECO:0000313" key="9">
    <source>
        <dbReference type="EMBL" id="GFN82832.1"/>
    </source>
</evidence>
<evidence type="ECO:0000313" key="10">
    <source>
        <dbReference type="Proteomes" id="UP000735302"/>
    </source>
</evidence>
<evidence type="ECO:0000256" key="4">
    <source>
        <dbReference type="ARBA" id="ARBA00022989"/>
    </source>
</evidence>
<keyword evidence="4 7" id="KW-1133">Transmembrane helix</keyword>
<evidence type="ECO:0000256" key="3">
    <source>
        <dbReference type="ARBA" id="ARBA00022737"/>
    </source>
</evidence>
<dbReference type="GO" id="GO:0005262">
    <property type="term" value="F:calcium channel activity"/>
    <property type="evidence" value="ECO:0007669"/>
    <property type="project" value="TreeGrafter"/>
</dbReference>
<reference evidence="9 10" key="1">
    <citation type="journal article" date="2021" name="Elife">
        <title>Chloroplast acquisition without the gene transfer in kleptoplastic sea slugs, Plakobranchus ocellatus.</title>
        <authorList>
            <person name="Maeda T."/>
            <person name="Takahashi S."/>
            <person name="Yoshida T."/>
            <person name="Shimamura S."/>
            <person name="Takaki Y."/>
            <person name="Nagai Y."/>
            <person name="Toyoda A."/>
            <person name="Suzuki Y."/>
            <person name="Arimoto A."/>
            <person name="Ishii H."/>
            <person name="Satoh N."/>
            <person name="Nishiyama T."/>
            <person name="Hasebe M."/>
            <person name="Maruyama T."/>
            <person name="Minagawa J."/>
            <person name="Obokata J."/>
            <person name="Shigenobu S."/>
        </authorList>
    </citation>
    <scope>NUCLEOTIDE SEQUENCE [LARGE SCALE GENOMIC DNA]</scope>
</reference>
<feature type="transmembrane region" description="Helical" evidence="7">
    <location>
        <begin position="492"/>
        <end position="512"/>
    </location>
</feature>
<evidence type="ECO:0000256" key="1">
    <source>
        <dbReference type="ARBA" id="ARBA00004141"/>
    </source>
</evidence>